<protein>
    <submittedName>
        <fullName evidence="1">Uncharacterized protein</fullName>
    </submittedName>
</protein>
<reference evidence="1" key="2">
    <citation type="submission" date="2015-03" db="EMBL/GenBank/DDBJ databases">
        <authorList>
            <person name="Chow C.-E.T."/>
            <person name="Winget D.M."/>
            <person name="White R.A.III."/>
            <person name="Hallam S.J."/>
            <person name="Suttle C.A."/>
        </authorList>
    </citation>
    <scope>NUCLEOTIDE SEQUENCE</scope>
    <source>
        <strain evidence="1">Anoxic2_2</strain>
    </source>
</reference>
<sequence length="87" mass="10115">MVLKVNWLVFLFIQVGKLQLLQLLPRLEYSVMELCASVMLILLSGLSLREKGRKSELIMSSLLIWLLMFSRIPMGVKFGQLQVHRRL</sequence>
<proteinExistence type="predicted"/>
<evidence type="ECO:0000313" key="1">
    <source>
        <dbReference type="EMBL" id="AKH46801.1"/>
    </source>
</evidence>
<name>A0A0F7L713_9VIRU</name>
<reference evidence="1" key="1">
    <citation type="journal article" date="2015" name="Front. Microbiol.">
        <title>Combining genomic sequencing methods to explore viral diversity and reveal potential virus-host interactions.</title>
        <authorList>
            <person name="Chow C.E."/>
            <person name="Winget D.M."/>
            <person name="White R.A.III."/>
            <person name="Hallam S.J."/>
            <person name="Suttle C.A."/>
        </authorList>
    </citation>
    <scope>NUCLEOTIDE SEQUENCE</scope>
    <source>
        <strain evidence="1">Anoxic2_2</strain>
    </source>
</reference>
<accession>A0A0F7L713</accession>
<dbReference type="EMBL" id="KR029586">
    <property type="protein sequence ID" value="AKH46801.1"/>
    <property type="molecule type" value="Genomic_DNA"/>
</dbReference>
<organism evidence="1">
    <name type="scientific">uncultured marine virus</name>
    <dbReference type="NCBI Taxonomy" id="186617"/>
    <lineage>
        <taxon>Viruses</taxon>
        <taxon>environmental samples</taxon>
    </lineage>
</organism>